<dbReference type="AlphaFoldDB" id="A0A2Z2MXY9"/>
<evidence type="ECO:0000256" key="1">
    <source>
        <dbReference type="SAM" id="MobiDB-lite"/>
    </source>
</evidence>
<accession>A0A2Z2MXY9</accession>
<feature type="compositionally biased region" description="Polar residues" evidence="1">
    <location>
        <begin position="250"/>
        <end position="280"/>
    </location>
</feature>
<dbReference type="EMBL" id="CP015103">
    <property type="protein sequence ID" value="ASJ08840.1"/>
    <property type="molecule type" value="Genomic_DNA"/>
</dbReference>
<protein>
    <recommendedName>
        <fullName evidence="4">CGP-CTERM sorting domain-containing protein</fullName>
    </recommendedName>
</protein>
<reference evidence="2 3" key="1">
    <citation type="submission" date="2016-04" db="EMBL/GenBank/DDBJ databases">
        <title>Complete genome sequence of Thermococcus siculi type strain RG-20.</title>
        <authorList>
            <person name="Oger P.M."/>
        </authorList>
    </citation>
    <scope>NUCLEOTIDE SEQUENCE [LARGE SCALE GENOMIC DNA]</scope>
    <source>
        <strain evidence="2 3">RG-20</strain>
    </source>
</reference>
<name>A0A2Z2MXY9_9EURY</name>
<dbReference type="RefSeq" id="WP_088856076.1">
    <property type="nucleotide sequence ID" value="NZ_CP015103.1"/>
</dbReference>
<proteinExistence type="predicted"/>
<dbReference type="OrthoDB" id="86340at2157"/>
<keyword evidence="3" id="KW-1185">Reference proteome</keyword>
<dbReference type="KEGG" id="tsl:A3L11_06225"/>
<dbReference type="NCBIfam" id="TIGR04288">
    <property type="entry name" value="CGP_CTERM"/>
    <property type="match status" value="1"/>
</dbReference>
<dbReference type="Proteomes" id="UP000250125">
    <property type="component" value="Chromosome"/>
</dbReference>
<evidence type="ECO:0008006" key="4">
    <source>
        <dbReference type="Google" id="ProtNLM"/>
    </source>
</evidence>
<gene>
    <name evidence="2" type="ORF">A3L11_06225</name>
</gene>
<organism evidence="2 3">
    <name type="scientific">Thermococcus siculi</name>
    <dbReference type="NCBI Taxonomy" id="72803"/>
    <lineage>
        <taxon>Archaea</taxon>
        <taxon>Methanobacteriati</taxon>
        <taxon>Methanobacteriota</taxon>
        <taxon>Thermococci</taxon>
        <taxon>Thermococcales</taxon>
        <taxon>Thermococcaceae</taxon>
        <taxon>Thermococcus</taxon>
    </lineage>
</organism>
<evidence type="ECO:0000313" key="2">
    <source>
        <dbReference type="EMBL" id="ASJ08840.1"/>
    </source>
</evidence>
<dbReference type="GeneID" id="33317817"/>
<feature type="region of interest" description="Disordered" evidence="1">
    <location>
        <begin position="250"/>
        <end position="283"/>
    </location>
</feature>
<evidence type="ECO:0000313" key="3">
    <source>
        <dbReference type="Proteomes" id="UP000250125"/>
    </source>
</evidence>
<sequence>MSRLVIPLFIALLFLTTPVLAVYYVNSGGFLYEVHSSVFSNGTSALIHAEVDNYGITCGMDSCWAEVYDVYDYLLLFDGSRLYLLNFTPALLHDLPPDAPQNVSSAYFKGVTYGDGSWYVNVHVFTYSKENHSSMNFDYVYRLDTRQFCVERVNESWFRLKKGVLKKEINGWKIEVPGNFFLVAKASDANQSPLRPLVVNWTQFPVYFTLRKGNLTKNLTLFYINTTSTINGFWFPDDVKIVNVTACKTSTNTSPSPTVGTNSTTTSIQTPPGEEGTQTNGEEHKNSICGPGIILLAAAIPALLRKRRQ</sequence>
<dbReference type="InterPro" id="IPR027552">
    <property type="entry name" value="CGP_CTERM"/>
</dbReference>